<evidence type="ECO:0000256" key="2">
    <source>
        <dbReference type="ARBA" id="ARBA00022490"/>
    </source>
</evidence>
<keyword evidence="2" id="KW-0963">Cytoplasm</keyword>
<keyword evidence="3 6" id="KW-0489">Methyltransferase</keyword>
<dbReference type="RefSeq" id="WP_066063974.1">
    <property type="nucleotide sequence ID" value="NZ_CP013015.1"/>
</dbReference>
<evidence type="ECO:0000313" key="7">
    <source>
        <dbReference type="Proteomes" id="UP000070560"/>
    </source>
</evidence>
<dbReference type="Gene3D" id="3.40.50.150">
    <property type="entry name" value="Vaccinia Virus protein VP39"/>
    <property type="match status" value="1"/>
</dbReference>
<dbReference type="Pfam" id="PF06325">
    <property type="entry name" value="PrmA"/>
    <property type="match status" value="1"/>
</dbReference>
<dbReference type="KEGG" id="daw:HS1_001714"/>
<dbReference type="EC" id="2.1.1.-" evidence="6"/>
<keyword evidence="5" id="KW-0949">S-adenosyl-L-methionine</keyword>
<dbReference type="CDD" id="cd02440">
    <property type="entry name" value="AdoMet_MTases"/>
    <property type="match status" value="1"/>
</dbReference>
<gene>
    <name evidence="6" type="ORF">HS1_001714</name>
</gene>
<dbReference type="InterPro" id="IPR029063">
    <property type="entry name" value="SAM-dependent_MTases_sf"/>
</dbReference>
<dbReference type="AlphaFoldDB" id="A0A7U4TIN7"/>
<proteinExistence type="inferred from homology"/>
<evidence type="ECO:0000256" key="5">
    <source>
        <dbReference type="ARBA" id="ARBA00022691"/>
    </source>
</evidence>
<dbReference type="EMBL" id="CP013015">
    <property type="protein sequence ID" value="AMM41508.1"/>
    <property type="molecule type" value="Genomic_DNA"/>
</dbReference>
<name>A0A7U4TIN7_DESA2</name>
<dbReference type="GO" id="GO:0008276">
    <property type="term" value="F:protein methyltransferase activity"/>
    <property type="evidence" value="ECO:0007669"/>
    <property type="project" value="InterPro"/>
</dbReference>
<dbReference type="Proteomes" id="UP000070560">
    <property type="component" value="Chromosome"/>
</dbReference>
<keyword evidence="7" id="KW-1185">Reference proteome</keyword>
<evidence type="ECO:0000256" key="1">
    <source>
        <dbReference type="ARBA" id="ARBA00009741"/>
    </source>
</evidence>
<dbReference type="OrthoDB" id="9785995at2"/>
<comment type="similarity">
    <text evidence="1">Belongs to the methyltransferase superfamily. PrmA family.</text>
</comment>
<accession>A0A7U4TIN7</accession>
<protein>
    <submittedName>
        <fullName evidence="6">Ribosomal L11 methyltransferase</fullName>
        <ecNumber evidence="6">2.1.1.-</ecNumber>
    </submittedName>
</protein>
<dbReference type="SUPFAM" id="SSF53335">
    <property type="entry name" value="S-adenosyl-L-methionine-dependent methyltransferases"/>
    <property type="match status" value="1"/>
</dbReference>
<evidence type="ECO:0000256" key="3">
    <source>
        <dbReference type="ARBA" id="ARBA00022603"/>
    </source>
</evidence>
<dbReference type="InterPro" id="IPR050078">
    <property type="entry name" value="Ribosomal_L11_MeTrfase_PrmA"/>
</dbReference>
<dbReference type="PANTHER" id="PTHR43648:SF1">
    <property type="entry name" value="ELECTRON TRANSFER FLAVOPROTEIN BETA SUBUNIT LYSINE METHYLTRANSFERASE"/>
    <property type="match status" value="1"/>
</dbReference>
<dbReference type="PIRSF" id="PIRSF000401">
    <property type="entry name" value="RPL11_MTase"/>
    <property type="match status" value="1"/>
</dbReference>
<dbReference type="PANTHER" id="PTHR43648">
    <property type="entry name" value="ELECTRON TRANSFER FLAVOPROTEIN BETA SUBUNIT LYSINE METHYLTRANSFERASE"/>
    <property type="match status" value="1"/>
</dbReference>
<dbReference type="GO" id="GO:0032259">
    <property type="term" value="P:methylation"/>
    <property type="evidence" value="ECO:0007669"/>
    <property type="project" value="UniProtKB-KW"/>
</dbReference>
<evidence type="ECO:0000313" key="6">
    <source>
        <dbReference type="EMBL" id="AMM41508.1"/>
    </source>
</evidence>
<keyword evidence="4 6" id="KW-0808">Transferase</keyword>
<sequence length="280" mass="32225">MHKNWYRGKWRVSKEVAPIVVEMLNSLTKRGLEIKSEGEIYEFFSYHPVEHWEGEKNIIEHQIILFAALFPDAVINCEWEKIPDKNWQKTWYRYFKPQRITSRLVILPPWEKYQAKPNEITIRIKPGMAFGTGTHETTQLCLKKMLALYPKEKPQSLLDVGTGTGILAILGAKMGIKDIMAIDTDPVAIEAAKENVKLNNIRNIQILLRSLEKIEKSFDWVVANLETSLILSRANCLKSCTKKTLILSGILKGEVEVIKSVLDLPCREINSLKEWVCMLF</sequence>
<organism evidence="6 7">
    <name type="scientific">Desulfofervidus auxilii</name>
    <dbReference type="NCBI Taxonomy" id="1621989"/>
    <lineage>
        <taxon>Bacteria</taxon>
        <taxon>Pseudomonadati</taxon>
        <taxon>Thermodesulfobacteriota</taxon>
        <taxon>Candidatus Desulfofervidia</taxon>
        <taxon>Candidatus Desulfofervidales</taxon>
        <taxon>Candidatus Desulfofervidaceae</taxon>
        <taxon>Candidatus Desulfofervidus</taxon>
    </lineage>
</organism>
<evidence type="ECO:0000256" key="4">
    <source>
        <dbReference type="ARBA" id="ARBA00022679"/>
    </source>
</evidence>
<dbReference type="InterPro" id="IPR004498">
    <property type="entry name" value="Ribosomal_PrmA_MeTrfase"/>
</dbReference>
<reference evidence="6 7" key="1">
    <citation type="submission" date="2015-10" db="EMBL/GenBank/DDBJ databases">
        <title>Candidatus Desulfofervidus auxilii, a hydrogenotrophic sulfate-reducing bacterium involved in the thermophilic anaerobic oxidation of methane.</title>
        <authorList>
            <person name="Krukenberg V."/>
            <person name="Richter M."/>
            <person name="Wegener G."/>
        </authorList>
    </citation>
    <scope>NUCLEOTIDE SEQUENCE [LARGE SCALE GENOMIC DNA]</scope>
    <source>
        <strain evidence="6 7">HS1</strain>
    </source>
</reference>